<organism evidence="1 2">
    <name type="scientific">Candidatus Yanofskybacteria bacterium RIFCSPLOWO2_01_FULL_43_22</name>
    <dbReference type="NCBI Taxonomy" id="1802695"/>
    <lineage>
        <taxon>Bacteria</taxon>
        <taxon>Candidatus Yanofskyibacteriota</taxon>
    </lineage>
</organism>
<dbReference type="AlphaFoldDB" id="A0A1F8GJQ8"/>
<gene>
    <name evidence="1" type="ORF">A3A13_01495</name>
</gene>
<evidence type="ECO:0000313" key="1">
    <source>
        <dbReference type="EMBL" id="OGN24948.1"/>
    </source>
</evidence>
<dbReference type="EMBL" id="MGKJ01000007">
    <property type="protein sequence ID" value="OGN24948.1"/>
    <property type="molecule type" value="Genomic_DNA"/>
</dbReference>
<protein>
    <submittedName>
        <fullName evidence="1">Uncharacterized protein</fullName>
    </submittedName>
</protein>
<reference evidence="1 2" key="1">
    <citation type="journal article" date="2016" name="Nat. Commun.">
        <title>Thousands of microbial genomes shed light on interconnected biogeochemical processes in an aquifer system.</title>
        <authorList>
            <person name="Anantharaman K."/>
            <person name="Brown C.T."/>
            <person name="Hug L.A."/>
            <person name="Sharon I."/>
            <person name="Castelle C.J."/>
            <person name="Probst A.J."/>
            <person name="Thomas B.C."/>
            <person name="Singh A."/>
            <person name="Wilkins M.J."/>
            <person name="Karaoz U."/>
            <person name="Brodie E.L."/>
            <person name="Williams K.H."/>
            <person name="Hubbard S.S."/>
            <person name="Banfield J.F."/>
        </authorList>
    </citation>
    <scope>NUCLEOTIDE SEQUENCE [LARGE SCALE GENOMIC DNA]</scope>
</reference>
<dbReference type="Proteomes" id="UP000178911">
    <property type="component" value="Unassembled WGS sequence"/>
</dbReference>
<evidence type="ECO:0000313" key="2">
    <source>
        <dbReference type="Proteomes" id="UP000178911"/>
    </source>
</evidence>
<proteinExistence type="predicted"/>
<sequence length="61" mass="7177">MFWSIQILDNYMLGIRLISNDEFAIITIAGKSTRHEKQVNGFLYMLRRIEMKMMPAIVNVN</sequence>
<accession>A0A1F8GJQ8</accession>
<comment type="caution">
    <text evidence="1">The sequence shown here is derived from an EMBL/GenBank/DDBJ whole genome shotgun (WGS) entry which is preliminary data.</text>
</comment>
<name>A0A1F8GJQ8_9BACT</name>